<feature type="region of interest" description="Disordered" evidence="1">
    <location>
        <begin position="27"/>
        <end position="56"/>
    </location>
</feature>
<organism evidence="2 3">
    <name type="scientific">Phascolomyces articulosus</name>
    <dbReference type="NCBI Taxonomy" id="60185"/>
    <lineage>
        <taxon>Eukaryota</taxon>
        <taxon>Fungi</taxon>
        <taxon>Fungi incertae sedis</taxon>
        <taxon>Mucoromycota</taxon>
        <taxon>Mucoromycotina</taxon>
        <taxon>Mucoromycetes</taxon>
        <taxon>Mucorales</taxon>
        <taxon>Lichtheimiaceae</taxon>
        <taxon>Phascolomyces</taxon>
    </lineage>
</organism>
<dbReference type="EMBL" id="JAIXMP010000001">
    <property type="protein sequence ID" value="KAI9278969.1"/>
    <property type="molecule type" value="Genomic_DNA"/>
</dbReference>
<accession>A0AAD5PN06</accession>
<dbReference type="Proteomes" id="UP001209540">
    <property type="component" value="Unassembled WGS sequence"/>
</dbReference>
<comment type="caution">
    <text evidence="2">The sequence shown here is derived from an EMBL/GenBank/DDBJ whole genome shotgun (WGS) entry which is preliminary data.</text>
</comment>
<evidence type="ECO:0000256" key="1">
    <source>
        <dbReference type="SAM" id="MobiDB-lite"/>
    </source>
</evidence>
<evidence type="ECO:0000313" key="3">
    <source>
        <dbReference type="Proteomes" id="UP001209540"/>
    </source>
</evidence>
<evidence type="ECO:0000313" key="2">
    <source>
        <dbReference type="EMBL" id="KAI9278969.1"/>
    </source>
</evidence>
<keyword evidence="3" id="KW-1185">Reference proteome</keyword>
<protein>
    <submittedName>
        <fullName evidence="2">Uncharacterized protein</fullName>
    </submittedName>
</protein>
<gene>
    <name evidence="2" type="ORF">BDA99DRAFT_554561</name>
</gene>
<name>A0AAD5PN06_9FUNG</name>
<feature type="compositionally biased region" description="Polar residues" evidence="1">
    <location>
        <begin position="39"/>
        <end position="50"/>
    </location>
</feature>
<sequence>MAAEHTPIIKATKSFLLEAKNRGERSVNSQSVIDHLENDTVSSSTTTDIAPQNEHIRSKSGGFIKNVSSTTMGQAEEDNAEPISVEEKVMTFALQCDYYHPSQSLILDLGDKNWCSVFSEEELDELHGAGGDLPCGVPKELEQCFKSLTKSRQSLNEVISWQKGKTKKSSEANVSAVNQNRQLSSIMPISNRKMGRRGDTIFNSGHIELGCTEIGAAKDQTKEIRDGLLKMPIVLRDMLLLATFSPNLLHQAHVIGYSISGGCVSLLDVSIPKSFITIIRRTDPLEYPNKNNNLMPRLCPLLNLACIGKETMEQTLYLIVILNTIILLCVLH</sequence>
<reference evidence="2" key="1">
    <citation type="journal article" date="2022" name="IScience">
        <title>Evolution of zygomycete secretomes and the origins of terrestrial fungal ecologies.</title>
        <authorList>
            <person name="Chang Y."/>
            <person name="Wang Y."/>
            <person name="Mondo S."/>
            <person name="Ahrendt S."/>
            <person name="Andreopoulos W."/>
            <person name="Barry K."/>
            <person name="Beard J."/>
            <person name="Benny G.L."/>
            <person name="Blankenship S."/>
            <person name="Bonito G."/>
            <person name="Cuomo C."/>
            <person name="Desiro A."/>
            <person name="Gervers K.A."/>
            <person name="Hundley H."/>
            <person name="Kuo A."/>
            <person name="LaButti K."/>
            <person name="Lang B.F."/>
            <person name="Lipzen A."/>
            <person name="O'Donnell K."/>
            <person name="Pangilinan J."/>
            <person name="Reynolds N."/>
            <person name="Sandor L."/>
            <person name="Smith M.E."/>
            <person name="Tsang A."/>
            <person name="Grigoriev I.V."/>
            <person name="Stajich J.E."/>
            <person name="Spatafora J.W."/>
        </authorList>
    </citation>
    <scope>NUCLEOTIDE SEQUENCE</scope>
    <source>
        <strain evidence="2">RSA 2281</strain>
    </source>
</reference>
<dbReference type="AlphaFoldDB" id="A0AAD5PN06"/>
<reference evidence="2" key="2">
    <citation type="submission" date="2023-02" db="EMBL/GenBank/DDBJ databases">
        <authorList>
            <consortium name="DOE Joint Genome Institute"/>
            <person name="Mondo S.J."/>
            <person name="Chang Y."/>
            <person name="Wang Y."/>
            <person name="Ahrendt S."/>
            <person name="Andreopoulos W."/>
            <person name="Barry K."/>
            <person name="Beard J."/>
            <person name="Benny G.L."/>
            <person name="Blankenship S."/>
            <person name="Bonito G."/>
            <person name="Cuomo C."/>
            <person name="Desiro A."/>
            <person name="Gervers K.A."/>
            <person name="Hundley H."/>
            <person name="Kuo A."/>
            <person name="LaButti K."/>
            <person name="Lang B.F."/>
            <person name="Lipzen A."/>
            <person name="O'Donnell K."/>
            <person name="Pangilinan J."/>
            <person name="Reynolds N."/>
            <person name="Sandor L."/>
            <person name="Smith M.W."/>
            <person name="Tsang A."/>
            <person name="Grigoriev I.V."/>
            <person name="Stajich J.E."/>
            <person name="Spatafora J.W."/>
        </authorList>
    </citation>
    <scope>NUCLEOTIDE SEQUENCE</scope>
    <source>
        <strain evidence="2">RSA 2281</strain>
    </source>
</reference>
<proteinExistence type="predicted"/>